<dbReference type="EMBL" id="ML991815">
    <property type="protein sequence ID" value="KAF2232475.1"/>
    <property type="molecule type" value="Genomic_DNA"/>
</dbReference>
<proteinExistence type="predicted"/>
<gene>
    <name evidence="2" type="ORF">EV356DRAFT_534587</name>
</gene>
<accession>A0A6A6H367</accession>
<reference evidence="2" key="1">
    <citation type="journal article" date="2020" name="Stud. Mycol.">
        <title>101 Dothideomycetes genomes: a test case for predicting lifestyles and emergence of pathogens.</title>
        <authorList>
            <person name="Haridas S."/>
            <person name="Albert R."/>
            <person name="Binder M."/>
            <person name="Bloem J."/>
            <person name="Labutti K."/>
            <person name="Salamov A."/>
            <person name="Andreopoulos B."/>
            <person name="Baker S."/>
            <person name="Barry K."/>
            <person name="Bills G."/>
            <person name="Bluhm B."/>
            <person name="Cannon C."/>
            <person name="Castanera R."/>
            <person name="Culley D."/>
            <person name="Daum C."/>
            <person name="Ezra D."/>
            <person name="Gonzalez J."/>
            <person name="Henrissat B."/>
            <person name="Kuo A."/>
            <person name="Liang C."/>
            <person name="Lipzen A."/>
            <person name="Lutzoni F."/>
            <person name="Magnuson J."/>
            <person name="Mondo S."/>
            <person name="Nolan M."/>
            <person name="Ohm R."/>
            <person name="Pangilinan J."/>
            <person name="Park H.-J."/>
            <person name="Ramirez L."/>
            <person name="Alfaro M."/>
            <person name="Sun H."/>
            <person name="Tritt A."/>
            <person name="Yoshinaga Y."/>
            <person name="Zwiers L.-H."/>
            <person name="Turgeon B."/>
            <person name="Goodwin S."/>
            <person name="Spatafora J."/>
            <person name="Crous P."/>
            <person name="Grigoriev I."/>
        </authorList>
    </citation>
    <scope>NUCLEOTIDE SEQUENCE</scope>
    <source>
        <strain evidence="2">Tuck. ex Michener</strain>
    </source>
</reference>
<keyword evidence="3" id="KW-1185">Reference proteome</keyword>
<name>A0A6A6H367_VIRVR</name>
<evidence type="ECO:0000256" key="1">
    <source>
        <dbReference type="SAM" id="MobiDB-lite"/>
    </source>
</evidence>
<protein>
    <submittedName>
        <fullName evidence="2">Uncharacterized protein</fullName>
    </submittedName>
</protein>
<sequence>MSFPVSISDLIKALEICHWLHKNCFNPIKNASVLYLAFRDDVLQLETRITQLQASFENAFEQIGRMDLTRLKLLKLESEKLIGDYLATLRECKQLLKAHARFNGERATALENGFWYARSQPRVDDLRKELHLHSYKIYLFLEPLRLELVTDISADTQEILALLRRHFGMSSMKQLPKIPPSVDTVLTDALSRNCPVPIDGARNVPLREGIDAMLLHYRDSAIESTCSGILPVKKQNLSLLKAHWLFQAIESSASFSQSRQGSLYRRVLEQARQRIERQYQSLKVESWNAEDFEELDNTAWAIWPVRDPPKPEVLTDKNDREEKLAEVTLVDPHPDQKEDLFIFRVSESTLRLVSSRHLSPDQSIGPQMTERFLDLDCDGLVPFYALAPPNGDCYRLGITNGKGGGPVSYEFPSRRTALRIQTAFTGYHAVSLATGITCTVTWRRASRINRSDLAKGVGEIQIWQWPVSKSRSGQSPTDSSSSRRGNSMCSGSRHSSSAQQTFQMFDPNIVSLTDAQGGGEMMIAELPPPPALVFLVQRNSKYTIWYLELPQVELKKNLRHRQGYQSILERSRGKTFPLRRLTVNESQLDFWNIRAVAVPTCSSSKDKSKPAVENLDGTSVVLDFPSEQEQMAFDGHFKHAAVQRMKQQDQYSLGRHVALSQSDMPVRRPSYVPPTIYGEPIPESIPTAIPEKKEKGVPILNPIPSFPSLDMR</sequence>
<dbReference type="OrthoDB" id="5400409at2759"/>
<feature type="compositionally biased region" description="Low complexity" evidence="1">
    <location>
        <begin position="470"/>
        <end position="493"/>
    </location>
</feature>
<dbReference type="AlphaFoldDB" id="A0A6A6H367"/>
<dbReference type="Proteomes" id="UP000800092">
    <property type="component" value="Unassembled WGS sequence"/>
</dbReference>
<organism evidence="2 3">
    <name type="scientific">Viridothelium virens</name>
    <name type="common">Speckled blister lichen</name>
    <name type="synonym">Trypethelium virens</name>
    <dbReference type="NCBI Taxonomy" id="1048519"/>
    <lineage>
        <taxon>Eukaryota</taxon>
        <taxon>Fungi</taxon>
        <taxon>Dikarya</taxon>
        <taxon>Ascomycota</taxon>
        <taxon>Pezizomycotina</taxon>
        <taxon>Dothideomycetes</taxon>
        <taxon>Dothideomycetes incertae sedis</taxon>
        <taxon>Trypetheliales</taxon>
        <taxon>Trypetheliaceae</taxon>
        <taxon>Viridothelium</taxon>
    </lineage>
</organism>
<evidence type="ECO:0000313" key="3">
    <source>
        <dbReference type="Proteomes" id="UP000800092"/>
    </source>
</evidence>
<feature type="region of interest" description="Disordered" evidence="1">
    <location>
        <begin position="468"/>
        <end position="499"/>
    </location>
</feature>
<evidence type="ECO:0000313" key="2">
    <source>
        <dbReference type="EMBL" id="KAF2232475.1"/>
    </source>
</evidence>